<sequence>MESENINQKEPDQNQNQNQKDSLFLLSLDVIKGSTASQFQTVVSWLLSIILTVSNVYFMDLTTETKILFVICYMLLIMATINISRTIRHNEDVNRCIKFLGKTTMHYDGSMYVFYSWVCFLLSLSVLTIAVMTISIPFVTRVYLGSSSVLIASTTSEFIKLVRNKNDADKYLKIYKTE</sequence>
<evidence type="ECO:0000256" key="1">
    <source>
        <dbReference type="SAM" id="Phobius"/>
    </source>
</evidence>
<reference evidence="2" key="1">
    <citation type="submission" date="2018-10" db="EMBL/GenBank/DDBJ databases">
        <title>Hidden diversity of soil giant viruses.</title>
        <authorList>
            <person name="Schulz F."/>
            <person name="Alteio L."/>
            <person name="Goudeau D."/>
            <person name="Ryan E.M."/>
            <person name="Malmstrom R.R."/>
            <person name="Blanchard J."/>
            <person name="Woyke T."/>
        </authorList>
    </citation>
    <scope>NUCLEOTIDE SEQUENCE</scope>
    <source>
        <strain evidence="2">TEV1</strain>
    </source>
</reference>
<gene>
    <name evidence="2" type="ORF">Terrestrivirus1_121</name>
</gene>
<evidence type="ECO:0008006" key="3">
    <source>
        <dbReference type="Google" id="ProtNLM"/>
    </source>
</evidence>
<feature type="transmembrane region" description="Helical" evidence="1">
    <location>
        <begin position="112"/>
        <end position="136"/>
    </location>
</feature>
<accession>A0A3G4ZK92</accession>
<evidence type="ECO:0000313" key="2">
    <source>
        <dbReference type="EMBL" id="AYV75247.1"/>
    </source>
</evidence>
<feature type="transmembrane region" description="Helical" evidence="1">
    <location>
        <begin position="65"/>
        <end position="83"/>
    </location>
</feature>
<organism evidence="2">
    <name type="scientific">Terrestrivirus sp</name>
    <dbReference type="NCBI Taxonomy" id="2487775"/>
    <lineage>
        <taxon>Viruses</taxon>
        <taxon>Varidnaviria</taxon>
        <taxon>Bamfordvirae</taxon>
        <taxon>Nucleocytoviricota</taxon>
        <taxon>Megaviricetes</taxon>
        <taxon>Imitervirales</taxon>
        <taxon>Mimiviridae</taxon>
        <taxon>Klosneuvirinae</taxon>
    </lineage>
</organism>
<name>A0A3G4ZK92_9VIRU</name>
<keyword evidence="1" id="KW-0812">Transmembrane</keyword>
<feature type="transmembrane region" description="Helical" evidence="1">
    <location>
        <begin position="42"/>
        <end position="59"/>
    </location>
</feature>
<keyword evidence="1" id="KW-1133">Transmembrane helix</keyword>
<protein>
    <recommendedName>
        <fullName evidence="3">Transmembrane protein</fullName>
    </recommendedName>
</protein>
<keyword evidence="1" id="KW-0472">Membrane</keyword>
<dbReference type="EMBL" id="MK071979">
    <property type="protein sequence ID" value="AYV75247.1"/>
    <property type="molecule type" value="Genomic_DNA"/>
</dbReference>
<proteinExistence type="predicted"/>